<evidence type="ECO:0000313" key="7">
    <source>
        <dbReference type="Ensembl" id="ENSCSEP00000030494.1"/>
    </source>
</evidence>
<evidence type="ECO:0000256" key="4">
    <source>
        <dbReference type="ARBA" id="ARBA00022729"/>
    </source>
</evidence>
<dbReference type="Pfam" id="PF00214">
    <property type="entry name" value="Calc_CGRP_IAPP"/>
    <property type="match status" value="1"/>
</dbReference>
<dbReference type="InterPro" id="IPR021116">
    <property type="entry name" value="Calcitonin/adrenomedullin"/>
</dbReference>
<dbReference type="GO" id="GO:0007189">
    <property type="term" value="P:adenylate cyclase-activating G protein-coupled receptor signaling pathway"/>
    <property type="evidence" value="ECO:0007669"/>
    <property type="project" value="TreeGrafter"/>
</dbReference>
<keyword evidence="4 6" id="KW-0732">Signal</keyword>
<dbReference type="GO" id="GO:0005576">
    <property type="term" value="C:extracellular region"/>
    <property type="evidence" value="ECO:0007669"/>
    <property type="project" value="UniProtKB-SubCell"/>
</dbReference>
<evidence type="ECO:0000256" key="2">
    <source>
        <dbReference type="ARBA" id="ARBA00010575"/>
    </source>
</evidence>
<dbReference type="PANTHER" id="PTHR23414:SF6">
    <property type="entry name" value="ADRENOMEDULLIN-5-LIKE PROTEIN-RELATED"/>
    <property type="match status" value="1"/>
</dbReference>
<name>A0A3P8WUR2_CYNSE</name>
<keyword evidence="8" id="KW-1185">Reference proteome</keyword>
<dbReference type="Proteomes" id="UP000265120">
    <property type="component" value="Chromosome 8"/>
</dbReference>
<dbReference type="InParanoid" id="A0A3P8WUR2"/>
<dbReference type="InterPro" id="IPR051665">
    <property type="entry name" value="Adrenomedullin-reg_peptide"/>
</dbReference>
<sequence>MGITVLLLLTVPLTVASPLRSTPMTKAYSVLLIDTVYKHAPGQSRSGNTQEEYVPAHGIVPFHSENYDVDMDALKHNAALKLRRRRTPQRGCKLGTCQLHNLANTLFIFSKTSGKDGSKNANDPQGYGR</sequence>
<evidence type="ECO:0000256" key="3">
    <source>
        <dbReference type="ARBA" id="ARBA00022525"/>
    </source>
</evidence>
<comment type="similarity">
    <text evidence="2">Belongs to the adrenomedullin family.</text>
</comment>
<dbReference type="GeneTree" id="ENSGT00940000169535"/>
<accession>A0A3P8WUR2</accession>
<dbReference type="GO" id="GO:0003073">
    <property type="term" value="P:regulation of systemic arterial blood pressure"/>
    <property type="evidence" value="ECO:0007669"/>
    <property type="project" value="TreeGrafter"/>
</dbReference>
<evidence type="ECO:0008006" key="9">
    <source>
        <dbReference type="Google" id="ProtNLM"/>
    </source>
</evidence>
<evidence type="ECO:0000313" key="8">
    <source>
        <dbReference type="Proteomes" id="UP000265120"/>
    </source>
</evidence>
<comment type="subcellular location">
    <subcellularLocation>
        <location evidence="1">Secreted</location>
    </subcellularLocation>
</comment>
<evidence type="ECO:0000256" key="5">
    <source>
        <dbReference type="ARBA" id="ARBA00023157"/>
    </source>
</evidence>
<dbReference type="GO" id="GO:0005179">
    <property type="term" value="F:hormone activity"/>
    <property type="evidence" value="ECO:0007669"/>
    <property type="project" value="InterPro"/>
</dbReference>
<keyword evidence="5" id="KW-1015">Disulfide bond</keyword>
<protein>
    <recommendedName>
        <fullName evidence="9">Adrenomedullin</fullName>
    </recommendedName>
</protein>
<keyword evidence="3" id="KW-0964">Secreted</keyword>
<feature type="signal peptide" evidence="6">
    <location>
        <begin position="1"/>
        <end position="16"/>
    </location>
</feature>
<evidence type="ECO:0000256" key="6">
    <source>
        <dbReference type="SAM" id="SignalP"/>
    </source>
</evidence>
<reference evidence="7" key="3">
    <citation type="submission" date="2025-09" db="UniProtKB">
        <authorList>
            <consortium name="Ensembl"/>
        </authorList>
    </citation>
    <scope>IDENTIFICATION</scope>
</reference>
<proteinExistence type="inferred from homology"/>
<organism evidence="7 8">
    <name type="scientific">Cynoglossus semilaevis</name>
    <name type="common">Tongue sole</name>
    <dbReference type="NCBI Taxonomy" id="244447"/>
    <lineage>
        <taxon>Eukaryota</taxon>
        <taxon>Metazoa</taxon>
        <taxon>Chordata</taxon>
        <taxon>Craniata</taxon>
        <taxon>Vertebrata</taxon>
        <taxon>Euteleostomi</taxon>
        <taxon>Actinopterygii</taxon>
        <taxon>Neopterygii</taxon>
        <taxon>Teleostei</taxon>
        <taxon>Neoteleostei</taxon>
        <taxon>Acanthomorphata</taxon>
        <taxon>Carangaria</taxon>
        <taxon>Pleuronectiformes</taxon>
        <taxon>Pleuronectoidei</taxon>
        <taxon>Cynoglossidae</taxon>
        <taxon>Cynoglossinae</taxon>
        <taxon>Cynoglossus</taxon>
    </lineage>
</organism>
<dbReference type="Ensembl" id="ENSCSET00000030900.1">
    <property type="protein sequence ID" value="ENSCSEP00000030494.1"/>
    <property type="gene ID" value="ENSCSEG00000019530.1"/>
</dbReference>
<dbReference type="AlphaFoldDB" id="A0A3P8WUR2"/>
<evidence type="ECO:0000256" key="1">
    <source>
        <dbReference type="ARBA" id="ARBA00004613"/>
    </source>
</evidence>
<reference evidence="7" key="2">
    <citation type="submission" date="2025-08" db="UniProtKB">
        <authorList>
            <consortium name="Ensembl"/>
        </authorList>
    </citation>
    <scope>IDENTIFICATION</scope>
</reference>
<dbReference type="PANTHER" id="PTHR23414">
    <property type="entry name" value="ADRENOMEDULLIN, ADM"/>
    <property type="match status" value="1"/>
</dbReference>
<reference evidence="7 8" key="1">
    <citation type="journal article" date="2014" name="Nat. Genet.">
        <title>Whole-genome sequence of a flatfish provides insights into ZW sex chromosome evolution and adaptation to a benthic lifestyle.</title>
        <authorList>
            <person name="Chen S."/>
            <person name="Zhang G."/>
            <person name="Shao C."/>
            <person name="Huang Q."/>
            <person name="Liu G."/>
            <person name="Zhang P."/>
            <person name="Song W."/>
            <person name="An N."/>
            <person name="Chalopin D."/>
            <person name="Volff J.N."/>
            <person name="Hong Y."/>
            <person name="Li Q."/>
            <person name="Sha Z."/>
            <person name="Zhou H."/>
            <person name="Xie M."/>
            <person name="Yu Q."/>
            <person name="Liu Y."/>
            <person name="Xiang H."/>
            <person name="Wang N."/>
            <person name="Wu K."/>
            <person name="Yang C."/>
            <person name="Zhou Q."/>
            <person name="Liao X."/>
            <person name="Yang L."/>
            <person name="Hu Q."/>
            <person name="Zhang J."/>
            <person name="Meng L."/>
            <person name="Jin L."/>
            <person name="Tian Y."/>
            <person name="Lian J."/>
            <person name="Yang J."/>
            <person name="Miao G."/>
            <person name="Liu S."/>
            <person name="Liang Z."/>
            <person name="Yan F."/>
            <person name="Li Y."/>
            <person name="Sun B."/>
            <person name="Zhang H."/>
            <person name="Zhang J."/>
            <person name="Zhu Y."/>
            <person name="Du M."/>
            <person name="Zhao Y."/>
            <person name="Schartl M."/>
            <person name="Tang Q."/>
            <person name="Wang J."/>
        </authorList>
    </citation>
    <scope>NUCLEOTIDE SEQUENCE</scope>
</reference>
<dbReference type="OMA" id="IIPFHSE"/>
<feature type="chain" id="PRO_5018131359" description="Adrenomedullin" evidence="6">
    <location>
        <begin position="17"/>
        <end position="129"/>
    </location>
</feature>
<dbReference type="GO" id="GO:0010460">
    <property type="term" value="P:positive regulation of heart rate"/>
    <property type="evidence" value="ECO:0007669"/>
    <property type="project" value="TreeGrafter"/>
</dbReference>